<evidence type="ECO:0000313" key="8">
    <source>
        <dbReference type="EMBL" id="PWR74761.1"/>
    </source>
</evidence>
<dbReference type="AlphaFoldDB" id="A0A2V2NGM6"/>
<evidence type="ECO:0000256" key="4">
    <source>
        <dbReference type="ARBA" id="ARBA00023141"/>
    </source>
</evidence>
<dbReference type="InterPro" id="IPR002812">
    <property type="entry name" value="DHQS"/>
</dbReference>
<protein>
    <recommendedName>
        <fullName evidence="5">3-dehydroquinate synthase</fullName>
        <shortName evidence="5">DHQ synthase</shortName>
        <ecNumber evidence="5">1.4.1.24</ecNumber>
    </recommendedName>
    <alternativeName>
        <fullName evidence="5">3-dehydroquinate synthase II</fullName>
    </alternativeName>
</protein>
<organism evidence="8 9">
    <name type="scientific">Methanospirillum stamsii</name>
    <dbReference type="NCBI Taxonomy" id="1277351"/>
    <lineage>
        <taxon>Archaea</taxon>
        <taxon>Methanobacteriati</taxon>
        <taxon>Methanobacteriota</taxon>
        <taxon>Stenosarchaea group</taxon>
        <taxon>Methanomicrobia</taxon>
        <taxon>Methanomicrobiales</taxon>
        <taxon>Methanospirillaceae</taxon>
        <taxon>Methanospirillum</taxon>
    </lineage>
</organism>
<feature type="domain" description="3-dehydroquinate synthase C-terminal" evidence="7">
    <location>
        <begin position="154"/>
        <end position="328"/>
    </location>
</feature>
<comment type="function">
    <text evidence="5">Catalyzes the oxidative deamination and cyclization of 2-amino-3,7-dideoxy-D-threo-hept-6-ulosonic acid (ADH) to yield 3-dehydroquinate (DHQ), which is fed into the canonical shikimic pathway of aromatic amino acid biosynthesis.</text>
</comment>
<keyword evidence="1 5" id="KW-0028">Amino-acid biosynthesis</keyword>
<name>A0A2V2NGM6_9EURY</name>
<dbReference type="Pfam" id="PF26558">
    <property type="entry name" value="DHQS_2nd"/>
    <property type="match status" value="1"/>
</dbReference>
<comment type="caution">
    <text evidence="8">The sequence shown here is derived from an EMBL/GenBank/DDBJ whole genome shotgun (WGS) entry which is preliminary data.</text>
</comment>
<evidence type="ECO:0000259" key="6">
    <source>
        <dbReference type="Pfam" id="PF01959"/>
    </source>
</evidence>
<evidence type="ECO:0000259" key="7">
    <source>
        <dbReference type="Pfam" id="PF26558"/>
    </source>
</evidence>
<dbReference type="SUPFAM" id="SSF51366">
    <property type="entry name" value="Ribulose-phoshate binding barrel"/>
    <property type="match status" value="1"/>
</dbReference>
<feature type="domain" description="3-dehydroquinate synthase N-terminal" evidence="6">
    <location>
        <begin position="1"/>
        <end position="141"/>
    </location>
</feature>
<dbReference type="GO" id="GO:0009073">
    <property type="term" value="P:aromatic amino acid family biosynthetic process"/>
    <property type="evidence" value="ECO:0007669"/>
    <property type="project" value="UniProtKB-UniRule"/>
</dbReference>
<dbReference type="PANTHER" id="PTHR33563:SF1">
    <property type="entry name" value="3-DEHYDROQUINATE SYNTHASE"/>
    <property type="match status" value="1"/>
</dbReference>
<dbReference type="InterPro" id="IPR056179">
    <property type="entry name" value="DHQS_C"/>
</dbReference>
<comment type="catalytic activity">
    <reaction evidence="5">
        <text>2-amino-2,3,7-trideoxy-D-lyxo-hept-6-ulosonate + NAD(+) + H2O = 3-dehydroquinate + NH4(+) + NADH + H(+)</text>
        <dbReference type="Rhea" id="RHEA:25956"/>
        <dbReference type="ChEBI" id="CHEBI:15377"/>
        <dbReference type="ChEBI" id="CHEBI:15378"/>
        <dbReference type="ChEBI" id="CHEBI:28938"/>
        <dbReference type="ChEBI" id="CHEBI:32364"/>
        <dbReference type="ChEBI" id="CHEBI:57540"/>
        <dbReference type="ChEBI" id="CHEBI:57945"/>
        <dbReference type="ChEBI" id="CHEBI:58859"/>
        <dbReference type="EC" id="1.4.1.24"/>
    </reaction>
</comment>
<dbReference type="EC" id="1.4.1.24" evidence="5"/>
<dbReference type="HAMAP" id="MF_01244">
    <property type="entry name" value="Arch_DHQ_synthase"/>
    <property type="match status" value="1"/>
</dbReference>
<reference evidence="8 9" key="1">
    <citation type="submission" date="2018-05" db="EMBL/GenBank/DDBJ databases">
        <title>Draft genome of Methanospirillum stamsii Pt1.</title>
        <authorList>
            <person name="Dueholm M.S."/>
            <person name="Nielsen P.H."/>
            <person name="Bakmann L.F."/>
            <person name="Otzen D.E."/>
        </authorList>
    </citation>
    <scope>NUCLEOTIDE SEQUENCE [LARGE SCALE GENOMIC DNA]</scope>
    <source>
        <strain evidence="8 9">Pt1</strain>
    </source>
</reference>
<dbReference type="Pfam" id="PF01959">
    <property type="entry name" value="DHQS"/>
    <property type="match status" value="1"/>
</dbReference>
<dbReference type="EMBL" id="QGMZ01000015">
    <property type="protein sequence ID" value="PWR74761.1"/>
    <property type="molecule type" value="Genomic_DNA"/>
</dbReference>
<dbReference type="PIRSF" id="PIRSF006655">
    <property type="entry name" value="DHQ_synth"/>
    <property type="match status" value="1"/>
</dbReference>
<dbReference type="NCBIfam" id="NF002627">
    <property type="entry name" value="PRK02290.1-5"/>
    <property type="match status" value="1"/>
</dbReference>
<dbReference type="Proteomes" id="UP000245934">
    <property type="component" value="Unassembled WGS sequence"/>
</dbReference>
<keyword evidence="3 5" id="KW-0520">NAD</keyword>
<comment type="similarity">
    <text evidence="5">Belongs to the archaeal-type DHQ synthase family.</text>
</comment>
<sequence>MKQVFVDLRPWDKELAIAALESGADGVIADLAGPIRELGKILVIAPDGDLVLDKDIREVTIGNTEDQALAMEAAKTERIIVHTSDWTVIPLENLAACGNNVIAAVSTIEEAEQAFTVLEKGVAGVLIQTDNPDLIRNVAKMAQSGSCGKELHRLTVTGVKPAGMGERVCVDTCSLMTDGEGMLVGNTSSGFFLVHAETLVNPYVAPRPFRVNAGGVHAYVQVTDGKTAYLADLKAGDRVSIVHGNGTCREATVGRVKIERRPLFLVEAECDGQKLSVILQNAETIRLVRPDNSAVSVTSLKPGDIILGRIESGGRHFGMAIDETIIEK</sequence>
<dbReference type="InterPro" id="IPR011060">
    <property type="entry name" value="RibuloseP-bd_barrel"/>
</dbReference>
<proteinExistence type="inferred from homology"/>
<dbReference type="RefSeq" id="WP_109940523.1">
    <property type="nucleotide sequence ID" value="NZ_CP176366.1"/>
</dbReference>
<evidence type="ECO:0000256" key="5">
    <source>
        <dbReference type="HAMAP-Rule" id="MF_01244"/>
    </source>
</evidence>
<dbReference type="GO" id="GO:0008652">
    <property type="term" value="P:amino acid biosynthetic process"/>
    <property type="evidence" value="ECO:0007669"/>
    <property type="project" value="UniProtKB-KW"/>
</dbReference>
<dbReference type="GO" id="GO:0051287">
    <property type="term" value="F:NAD binding"/>
    <property type="evidence" value="ECO:0007669"/>
    <property type="project" value="UniProtKB-UniRule"/>
</dbReference>
<dbReference type="GeneID" id="97610634"/>
<evidence type="ECO:0000256" key="3">
    <source>
        <dbReference type="ARBA" id="ARBA00023027"/>
    </source>
</evidence>
<accession>A0A2V2NGM6</accession>
<gene>
    <name evidence="5" type="primary">aroB'</name>
    <name evidence="8" type="ORF">DLD82_07630</name>
</gene>
<keyword evidence="9" id="KW-1185">Reference proteome</keyword>
<evidence type="ECO:0000256" key="2">
    <source>
        <dbReference type="ARBA" id="ARBA00023002"/>
    </source>
</evidence>
<dbReference type="InterPro" id="IPR030960">
    <property type="entry name" value="DHQS/DOIS_N"/>
</dbReference>
<evidence type="ECO:0000313" key="9">
    <source>
        <dbReference type="Proteomes" id="UP000245934"/>
    </source>
</evidence>
<evidence type="ECO:0000256" key="1">
    <source>
        <dbReference type="ARBA" id="ARBA00022605"/>
    </source>
</evidence>
<dbReference type="GO" id="GO:0102042">
    <property type="term" value="F:dehydroquinate synthase activity"/>
    <property type="evidence" value="ECO:0007669"/>
    <property type="project" value="UniProtKB-EC"/>
</dbReference>
<dbReference type="OrthoDB" id="10265at2157"/>
<dbReference type="PANTHER" id="PTHR33563">
    <property type="match status" value="1"/>
</dbReference>
<keyword evidence="4 5" id="KW-0057">Aromatic amino acid biosynthesis</keyword>
<keyword evidence="2 5" id="KW-0560">Oxidoreductase</keyword>
<dbReference type="GO" id="GO:0003856">
    <property type="term" value="F:3-dehydroquinate synthase activity"/>
    <property type="evidence" value="ECO:0007669"/>
    <property type="project" value="InterPro"/>
</dbReference>